<keyword evidence="4" id="KW-0808">Transferase</keyword>
<dbReference type="GO" id="GO:0006508">
    <property type="term" value="P:proteolysis"/>
    <property type="evidence" value="ECO:0007669"/>
    <property type="project" value="UniProtKB-KW"/>
</dbReference>
<dbReference type="WBParaSite" id="PSAMB.scaffold1207size34351.g11645.t1">
    <property type="protein sequence ID" value="PSAMB.scaffold1207size34351.g11645.t1"/>
    <property type="gene ID" value="PSAMB.scaffold1207size34351.g11645"/>
</dbReference>
<dbReference type="SUPFAM" id="SSF49758">
    <property type="entry name" value="Calpain large subunit, middle domain (domain III)"/>
    <property type="match status" value="2"/>
</dbReference>
<proteinExistence type="predicted"/>
<dbReference type="SUPFAM" id="SSF54001">
    <property type="entry name" value="Cysteine proteinases"/>
    <property type="match status" value="2"/>
</dbReference>
<dbReference type="PANTHER" id="PTHR46143:SF1">
    <property type="entry name" value="CALPAIN-7"/>
    <property type="match status" value="1"/>
</dbReference>
<comment type="caution">
    <text evidence="9">Lacks conserved residue(s) required for the propagation of feature annotation.</text>
</comment>
<keyword evidence="8" id="KW-0325">Glycoprotein</keyword>
<dbReference type="Gene3D" id="2.60.120.380">
    <property type="match status" value="1"/>
</dbReference>
<dbReference type="Gene3D" id="3.90.70.10">
    <property type="entry name" value="Cysteine proteinases"/>
    <property type="match status" value="1"/>
</dbReference>
<keyword evidence="6" id="KW-0788">Thiol protease</keyword>
<dbReference type="GO" id="GO:0016020">
    <property type="term" value="C:membrane"/>
    <property type="evidence" value="ECO:0007669"/>
    <property type="project" value="UniProtKB-SubCell"/>
</dbReference>
<dbReference type="PANTHER" id="PTHR46143">
    <property type="entry name" value="CALPAIN-7"/>
    <property type="match status" value="1"/>
</dbReference>
<accession>A0A914URS2</accession>
<dbReference type="InterPro" id="IPR051297">
    <property type="entry name" value="PalB/RIM13"/>
</dbReference>
<comment type="subcellular location">
    <subcellularLocation>
        <location evidence="1">Membrane</location>
        <topology evidence="1">Single-pass type II membrane protein</topology>
    </subcellularLocation>
</comment>
<dbReference type="PROSITE" id="PS50203">
    <property type="entry name" value="CALPAIN_CAT"/>
    <property type="match status" value="1"/>
</dbReference>
<reference evidence="12" key="1">
    <citation type="submission" date="2022-11" db="UniProtKB">
        <authorList>
            <consortium name="WormBaseParasite"/>
        </authorList>
    </citation>
    <scope>IDENTIFICATION</scope>
</reference>
<evidence type="ECO:0000256" key="7">
    <source>
        <dbReference type="ARBA" id="ARBA00023136"/>
    </source>
</evidence>
<evidence type="ECO:0000313" key="12">
    <source>
        <dbReference type="WBParaSite" id="PSAMB.scaffold1207size34351.g11645.t1"/>
    </source>
</evidence>
<dbReference type="SMART" id="SM00720">
    <property type="entry name" value="calpain_III"/>
    <property type="match status" value="1"/>
</dbReference>
<dbReference type="GO" id="GO:0004198">
    <property type="term" value="F:calcium-dependent cysteine-type endopeptidase activity"/>
    <property type="evidence" value="ECO:0007669"/>
    <property type="project" value="InterPro"/>
</dbReference>
<evidence type="ECO:0000259" key="10">
    <source>
        <dbReference type="PROSITE" id="PS50203"/>
    </source>
</evidence>
<evidence type="ECO:0000256" key="3">
    <source>
        <dbReference type="ARBA" id="ARBA00022676"/>
    </source>
</evidence>
<keyword evidence="3" id="KW-0328">Glycosyltransferase</keyword>
<organism evidence="11 12">
    <name type="scientific">Plectus sambesii</name>
    <dbReference type="NCBI Taxonomy" id="2011161"/>
    <lineage>
        <taxon>Eukaryota</taxon>
        <taxon>Metazoa</taxon>
        <taxon>Ecdysozoa</taxon>
        <taxon>Nematoda</taxon>
        <taxon>Chromadorea</taxon>
        <taxon>Plectida</taxon>
        <taxon>Plectina</taxon>
        <taxon>Plectoidea</taxon>
        <taxon>Plectidae</taxon>
        <taxon>Plectus</taxon>
    </lineage>
</organism>
<dbReference type="Pfam" id="PF02485">
    <property type="entry name" value="Branch"/>
    <property type="match status" value="1"/>
</dbReference>
<keyword evidence="2" id="KW-0645">Protease</keyword>
<name>A0A914URS2_9BILA</name>
<evidence type="ECO:0000256" key="5">
    <source>
        <dbReference type="ARBA" id="ARBA00022801"/>
    </source>
</evidence>
<dbReference type="Pfam" id="PF04212">
    <property type="entry name" value="MIT"/>
    <property type="match status" value="2"/>
</dbReference>
<protein>
    <submittedName>
        <fullName evidence="12">Calpain catalytic domain-containing protein</fullName>
    </submittedName>
</protein>
<dbReference type="InterPro" id="IPR001300">
    <property type="entry name" value="Peptidase_C2_calpain_cat"/>
</dbReference>
<dbReference type="InterPro" id="IPR022683">
    <property type="entry name" value="Calpain_III"/>
</dbReference>
<dbReference type="SMART" id="SM00230">
    <property type="entry name" value="CysPc"/>
    <property type="match status" value="1"/>
</dbReference>
<dbReference type="Proteomes" id="UP000887566">
    <property type="component" value="Unplaced"/>
</dbReference>
<dbReference type="SUPFAM" id="SSF116846">
    <property type="entry name" value="MIT domain"/>
    <property type="match status" value="2"/>
</dbReference>
<dbReference type="InterPro" id="IPR022682">
    <property type="entry name" value="Calpain_domain_III"/>
</dbReference>
<evidence type="ECO:0000256" key="1">
    <source>
        <dbReference type="ARBA" id="ARBA00004606"/>
    </source>
</evidence>
<feature type="domain" description="Calpain catalytic" evidence="10">
    <location>
        <begin position="622"/>
        <end position="861"/>
    </location>
</feature>
<dbReference type="CDD" id="cd00044">
    <property type="entry name" value="CysPc"/>
    <property type="match status" value="1"/>
</dbReference>
<keyword evidence="7" id="KW-0472">Membrane</keyword>
<evidence type="ECO:0000256" key="6">
    <source>
        <dbReference type="ARBA" id="ARBA00022807"/>
    </source>
</evidence>
<dbReference type="Gene3D" id="1.20.58.80">
    <property type="entry name" value="Phosphotransferase system, lactose/cellobiose-type IIA subunit"/>
    <property type="match status" value="2"/>
</dbReference>
<evidence type="ECO:0000256" key="2">
    <source>
        <dbReference type="ARBA" id="ARBA00022670"/>
    </source>
</evidence>
<evidence type="ECO:0000256" key="9">
    <source>
        <dbReference type="PROSITE-ProRule" id="PRU00239"/>
    </source>
</evidence>
<dbReference type="Pfam" id="PF01067">
    <property type="entry name" value="Calpain_III"/>
    <property type="match status" value="1"/>
</dbReference>
<dbReference type="InterPro" id="IPR038765">
    <property type="entry name" value="Papain-like_cys_pep_sf"/>
</dbReference>
<keyword evidence="11" id="KW-1185">Reference proteome</keyword>
<evidence type="ECO:0000313" key="11">
    <source>
        <dbReference type="Proteomes" id="UP000887566"/>
    </source>
</evidence>
<dbReference type="InterPro" id="IPR036213">
    <property type="entry name" value="Calpain_III_sf"/>
</dbReference>
<sequence length="1136" mass="128490">MDDSKRSAEKAVEFERAGKLDAAIYFYSDAARTILELVRSGQVAQSYRQSAEGYIKRAEELKNLQCEANLRGGKSQLQLNIERAEFLLYQALDNDEQGNASEAIELYSEAIALCLETRKQTDNTVMQTKLKALATNALERAEELKSKNPPELLLPSVPTDDMDSLNITDNYDIVRSPTESINDMSASSPSSPRRLALAGKEGYTKEELAVLRATSTINGRQYVPFMAVDLNERFAYPVPFSDKDGLLALAAKQKSRLKDWMRPDEYVETPKIIDHIDSGTIKQTVVSDCSFIASLAIAARYERRYGKRLVTSLRDAPCASIIDGKRDAICTWSKLSVEPNDSAVLDQLSDCKSYRRLLVIREKLTDPLAFSILVHRDLAHLEQLIRVIYSPHNLICVHIDAKSKGLRQKVESLTKCLGPNVFLATISETVFWGGFSVLRAHLNCVGQLLKTNRKWTHVLTLSAQDYPLKSLDDIRIALRSLENGSNVEILPERHVLKYTHVHEILFNRFGNPDGLKRTDVMKAPPPGGLTIYKGNLAAALSRDFAQFSLTNRLSLELLDWLRDTDTADEHFFATLLGNRDIFPKDTWEKLNVRQSFTLRYSVWRGGGTCGGKFVRDVCIFGVADLSTMISRPELCIYPQNRKGDPVHNPCGKYMIKLHLNGVHRKVIIDDLLPVGPHGDLLCSYSQNRSELWVSLLEKAYMKVMGGYDFPGSNSNIDLHALTGWIPERIAIRPGKPEFDKDAVFEMLFDRYHKGDCLITLATGPITQAESDRTGLVEQHAYALLDLRKVQGKRMLLVKNPWTHLRWKGRYSERDATSWTPEMRKALDYNPADAQQFDDGVFWIDYESVCHFYDVFYVNWNPALFKHTYCIHSSWSAGVGPVKDLYSIGENPQFVLELANRGTSAAVWILLTRHITDKADFADNKEYITVLVYKSDGRKIYLPFDPPPFIDGTRINSPHYLCKMVIKEPGVHRFTLVVAQYEKMNTIFYTLRVYSTVDFNLAKFKEPYTVKKKETGEWKGKTAGGCGNGASRETYRNNPIYQVKLDDGSDENELLIDLRGPKQYSVGFEFSQVSAIRNKPFVKKDSGSYRPGYTVLALEHVPAGVYNIMPATFLPNQEGPFFLNVNSTCGFKLTRIQ</sequence>
<dbReference type="InterPro" id="IPR007330">
    <property type="entry name" value="MIT_dom"/>
</dbReference>
<keyword evidence="5" id="KW-0378">Hydrolase</keyword>
<dbReference type="SMART" id="SM00745">
    <property type="entry name" value="MIT"/>
    <property type="match status" value="2"/>
</dbReference>
<evidence type="ECO:0000256" key="4">
    <source>
        <dbReference type="ARBA" id="ARBA00022679"/>
    </source>
</evidence>
<dbReference type="InterPro" id="IPR003406">
    <property type="entry name" value="Glyco_trans_14"/>
</dbReference>
<evidence type="ECO:0000256" key="8">
    <source>
        <dbReference type="ARBA" id="ARBA00023180"/>
    </source>
</evidence>
<dbReference type="InterPro" id="IPR036181">
    <property type="entry name" value="MIT_dom_sf"/>
</dbReference>
<dbReference type="AlphaFoldDB" id="A0A914URS2"/>
<dbReference type="GO" id="GO:0016757">
    <property type="term" value="F:glycosyltransferase activity"/>
    <property type="evidence" value="ECO:0007669"/>
    <property type="project" value="UniProtKB-KW"/>
</dbReference>
<dbReference type="Pfam" id="PF00648">
    <property type="entry name" value="Peptidase_C2"/>
    <property type="match status" value="1"/>
</dbReference>